<evidence type="ECO:0000256" key="2">
    <source>
        <dbReference type="ARBA" id="ARBA00005623"/>
    </source>
</evidence>
<evidence type="ECO:0000313" key="9">
    <source>
        <dbReference type="Proteomes" id="UP000317494"/>
    </source>
</evidence>
<evidence type="ECO:0000259" key="5">
    <source>
        <dbReference type="Pfam" id="PF09363"/>
    </source>
</evidence>
<dbReference type="EMBL" id="QEAM01000031">
    <property type="protein sequence ID" value="TPX49579.1"/>
    <property type="molecule type" value="Genomic_DNA"/>
</dbReference>
<dbReference type="PROSITE" id="PS60002">
    <property type="entry name" value="PHOSPHOKETOLASE_1"/>
    <property type="match status" value="1"/>
</dbReference>
<dbReference type="Gene3D" id="3.40.50.920">
    <property type="match status" value="1"/>
</dbReference>
<evidence type="ECO:0000256" key="4">
    <source>
        <dbReference type="ARBA" id="ARBA00023239"/>
    </source>
</evidence>
<dbReference type="InterPro" id="IPR018970">
    <property type="entry name" value="Xul5P/Fru6P_PKetolase_N"/>
</dbReference>
<dbReference type="PANTHER" id="PTHR31273">
    <property type="entry name" value="PHOSPHOKETOLASE-RELATED"/>
    <property type="match status" value="1"/>
</dbReference>
<dbReference type="Pfam" id="PF09363">
    <property type="entry name" value="XFP_C"/>
    <property type="match status" value="1"/>
</dbReference>
<protein>
    <recommendedName>
        <fullName evidence="11">Phosphoketolase</fullName>
    </recommendedName>
</protein>
<dbReference type="EMBL" id="QEAN01000034">
    <property type="protein sequence ID" value="TPX52520.1"/>
    <property type="molecule type" value="Genomic_DNA"/>
</dbReference>
<dbReference type="GO" id="GO:0005975">
    <property type="term" value="P:carbohydrate metabolic process"/>
    <property type="evidence" value="ECO:0007669"/>
    <property type="project" value="InterPro"/>
</dbReference>
<dbReference type="Proteomes" id="UP000320475">
    <property type="component" value="Unassembled WGS sequence"/>
</dbReference>
<dbReference type="OrthoDB" id="2532903at2759"/>
<gene>
    <name evidence="7" type="ORF">SeLEV6574_g01382</name>
    <name evidence="8" type="ORF">SeMB42_g01351</name>
</gene>
<evidence type="ECO:0000313" key="7">
    <source>
        <dbReference type="EMBL" id="TPX49579.1"/>
    </source>
</evidence>
<dbReference type="Pfam" id="PF03894">
    <property type="entry name" value="XFP"/>
    <property type="match status" value="1"/>
</dbReference>
<comment type="similarity">
    <text evidence="2">Belongs to the XFP family.</text>
</comment>
<dbReference type="NCBIfam" id="NF003619">
    <property type="entry name" value="PRK05261.1-4"/>
    <property type="match status" value="1"/>
</dbReference>
<dbReference type="InterPro" id="IPR005593">
    <property type="entry name" value="Xul5P/Fru6P_PKetolase"/>
</dbReference>
<keyword evidence="9" id="KW-1185">Reference proteome</keyword>
<evidence type="ECO:0000256" key="1">
    <source>
        <dbReference type="ARBA" id="ARBA00001964"/>
    </source>
</evidence>
<dbReference type="Pfam" id="PF09364">
    <property type="entry name" value="XFP_N"/>
    <property type="match status" value="1"/>
</dbReference>
<dbReference type="InterPro" id="IPR029061">
    <property type="entry name" value="THDP-binding"/>
</dbReference>
<dbReference type="InterPro" id="IPR009014">
    <property type="entry name" value="Transketo_C/PFOR_II"/>
</dbReference>
<dbReference type="GO" id="GO:0016832">
    <property type="term" value="F:aldehyde-lyase activity"/>
    <property type="evidence" value="ECO:0007669"/>
    <property type="project" value="InterPro"/>
</dbReference>
<feature type="domain" description="Xylulose 5-phosphate/Fructose 6-phosphate phosphoketolase C-terminal" evidence="5">
    <location>
        <begin position="621"/>
        <end position="822"/>
    </location>
</feature>
<accession>A0A507DD08</accession>
<dbReference type="PANTHER" id="PTHR31273:SF1">
    <property type="entry name" value="PHOSPHOKETOLASE-RELATED"/>
    <property type="match status" value="1"/>
</dbReference>
<dbReference type="AlphaFoldDB" id="A0A507DD08"/>
<name>A0A507DD08_9FUNG</name>
<dbReference type="PROSITE" id="PS60003">
    <property type="entry name" value="PHOSPHOKETOLASE_2"/>
    <property type="match status" value="1"/>
</dbReference>
<dbReference type="STRING" id="286115.A0A507DD08"/>
<dbReference type="VEuPathDB" id="FungiDB:SeMB42_g01351"/>
<evidence type="ECO:0000313" key="10">
    <source>
        <dbReference type="Proteomes" id="UP000320475"/>
    </source>
</evidence>
<comment type="cofactor">
    <cofactor evidence="1">
        <name>thiamine diphosphate</name>
        <dbReference type="ChEBI" id="CHEBI:58937"/>
    </cofactor>
</comment>
<evidence type="ECO:0000259" key="6">
    <source>
        <dbReference type="Pfam" id="PF09364"/>
    </source>
</evidence>
<dbReference type="Proteomes" id="UP000317494">
    <property type="component" value="Unassembled WGS sequence"/>
</dbReference>
<dbReference type="InterPro" id="IPR018969">
    <property type="entry name" value="Xul5P/Fru6P_PKetolase_C"/>
</dbReference>
<comment type="caution">
    <text evidence="7">The sequence shown here is derived from an EMBL/GenBank/DDBJ whole genome shotgun (WGS) entry which is preliminary data.</text>
</comment>
<evidence type="ECO:0000313" key="8">
    <source>
        <dbReference type="EMBL" id="TPX52520.1"/>
    </source>
</evidence>
<dbReference type="PIRSF" id="PIRSF017245">
    <property type="entry name" value="Phosphoketolase"/>
    <property type="match status" value="1"/>
</dbReference>
<organism evidence="7 10">
    <name type="scientific">Synchytrium endobioticum</name>
    <dbReference type="NCBI Taxonomy" id="286115"/>
    <lineage>
        <taxon>Eukaryota</taxon>
        <taxon>Fungi</taxon>
        <taxon>Fungi incertae sedis</taxon>
        <taxon>Chytridiomycota</taxon>
        <taxon>Chytridiomycota incertae sedis</taxon>
        <taxon>Chytridiomycetes</taxon>
        <taxon>Synchytriales</taxon>
        <taxon>Synchytriaceae</taxon>
        <taxon>Synchytrium</taxon>
    </lineage>
</organism>
<dbReference type="Gene3D" id="3.40.50.970">
    <property type="match status" value="2"/>
</dbReference>
<dbReference type="SUPFAM" id="SSF52922">
    <property type="entry name" value="TK C-terminal domain-like"/>
    <property type="match status" value="1"/>
</dbReference>
<feature type="domain" description="Xylulose 5-phosphate/Fructose 6-phosphate phosphoketolase N-terminal" evidence="6">
    <location>
        <begin position="55"/>
        <end position="410"/>
    </location>
</feature>
<sequence length="828" mass="92371">MAQHVQTTRTTDSLLAELRLAKAPAGAYIEPENEKLGTDFLRVKLDTVVVRKNEGKELDTLALYRRAANFLTASMLYLRYNTLLQEPLKIEHIKPRLLGHWGTCPGLTLIYSHCNYLIKKHNIDMFFVTGPGHGAPAVLANLFLENTLGYFDPKYAWEENGAHELIRGFSWPGGFPSHVNAQVPGTIHEGGELGYSLSVSFGAVMDNPDLIVTCVVGDGESETGPLSTAWHGFKFIDPRESGAVLPILHVNGYKIAEGTIPGNMSDDELVALYTGYGYKVRIVENMEDIDADLAASMEWAYCEIRRIQQAARTGNPISKPRWPMLILRTPKGWTGPLEAHGNQIEGSWRAHQIPLTNPITDKEDFNKLQEWLASYRPGELFNERGIPHQEVLNALPAEKWRMGRNPHTYATWEKLDTPDPSKFAVKPTKNETEWVGAMNVAGKYLAELSKKNPKSFRLFSPDEMESNKLGAMLEVTNRNFQWDPATANKGGRVIEVLSEHNCQGWMQGYTLTGRTGLFPSYEAFLQIIASMMVQYSKFAKMAHETPWRRDVSSLNYIESSTLWRQEHNGFSHQNPGFIDAVINLKSNQARVYLPPDANTLLATVDHCMTSQNHIQLIVSSKSPNPVWFTYEEAVAHCRAGASVLRFASTDGGVSPDVVLVGCGAEVTTEIVAAAAVLKKDAPSLRLRVVNVTDLMILSQTAGHPHALTQAAFDSLFTRDKPIIFNFHGYPTAVKALLFDRPNIRQRLHVLGYIEEGTTTTPFHMLAVNKASRFNIAVHALEMAGPTHPYVSVDVAGLCAKYISQLRDHEKYILVHGTDPDYLLKQPTW</sequence>
<reference evidence="9 10" key="1">
    <citation type="journal article" date="2019" name="Sci. Rep.">
        <title>Comparative genomics of chytrid fungi reveal insights into the obligate biotrophic and pathogenic lifestyle of Synchytrium endobioticum.</title>
        <authorList>
            <person name="van de Vossenberg B.T.L.H."/>
            <person name="Warris S."/>
            <person name="Nguyen H.D.T."/>
            <person name="van Gent-Pelzer M.P.E."/>
            <person name="Joly D.L."/>
            <person name="van de Geest H.C."/>
            <person name="Bonants P.J.M."/>
            <person name="Smith D.S."/>
            <person name="Levesque C.A."/>
            <person name="van der Lee T.A.J."/>
        </authorList>
    </citation>
    <scope>NUCLEOTIDE SEQUENCE [LARGE SCALE GENOMIC DNA]</scope>
    <source>
        <strain evidence="7 10">LEV6574</strain>
        <strain evidence="8 9">MB42</strain>
    </source>
</reference>
<dbReference type="InterPro" id="IPR019790">
    <property type="entry name" value="Xul5P/Fru6P_PKetolase_CS"/>
</dbReference>
<proteinExistence type="inferred from homology"/>
<evidence type="ECO:0008006" key="11">
    <source>
        <dbReference type="Google" id="ProtNLM"/>
    </source>
</evidence>
<dbReference type="SUPFAM" id="SSF52518">
    <property type="entry name" value="Thiamin diphosphate-binding fold (THDP-binding)"/>
    <property type="match status" value="2"/>
</dbReference>
<keyword evidence="4" id="KW-0456">Lyase</keyword>
<keyword evidence="3" id="KW-0786">Thiamine pyrophosphate</keyword>
<dbReference type="InterPro" id="IPR019789">
    <property type="entry name" value="Xul5P/Fru6P_PKetolase_ThDP_BS"/>
</dbReference>
<evidence type="ECO:0000256" key="3">
    <source>
        <dbReference type="ARBA" id="ARBA00023052"/>
    </source>
</evidence>